<accession>A0ABY5PGV5</accession>
<evidence type="ECO:0000313" key="4">
    <source>
        <dbReference type="EMBL" id="UUY03914.1"/>
    </source>
</evidence>
<protein>
    <submittedName>
        <fullName evidence="4">TetR/AcrR family transcriptional regulator</fullName>
    </submittedName>
</protein>
<keyword evidence="1 2" id="KW-0238">DNA-binding</keyword>
<dbReference type="Gene3D" id="1.10.357.10">
    <property type="entry name" value="Tetracycline Repressor, domain 2"/>
    <property type="match status" value="1"/>
</dbReference>
<proteinExistence type="predicted"/>
<dbReference type="RefSeq" id="WP_353864414.1">
    <property type="nucleotide sequence ID" value="NZ_CP088295.1"/>
</dbReference>
<dbReference type="InterPro" id="IPR009057">
    <property type="entry name" value="Homeodomain-like_sf"/>
</dbReference>
<dbReference type="EMBL" id="CP088295">
    <property type="protein sequence ID" value="UUY03914.1"/>
    <property type="molecule type" value="Genomic_DNA"/>
</dbReference>
<dbReference type="PROSITE" id="PS50977">
    <property type="entry name" value="HTH_TETR_2"/>
    <property type="match status" value="1"/>
</dbReference>
<dbReference type="InterPro" id="IPR049397">
    <property type="entry name" value="EthR_C"/>
</dbReference>
<reference evidence="5" key="1">
    <citation type="submission" date="2021-11" db="EMBL/GenBank/DDBJ databases">
        <title>Cultivation dependent microbiological survey of springs from the worlds oldest radium mine currently devoted to the extraction of radon-saturated water.</title>
        <authorList>
            <person name="Kapinusova G."/>
            <person name="Smrhova T."/>
            <person name="Strejcek M."/>
            <person name="Suman J."/>
            <person name="Jani K."/>
            <person name="Pajer P."/>
            <person name="Uhlik O."/>
        </authorList>
    </citation>
    <scope>NUCLEOTIDE SEQUENCE [LARGE SCALE GENOMIC DNA]</scope>
    <source>
        <strain evidence="5">J379</strain>
    </source>
</reference>
<feature type="domain" description="HTH tetR-type" evidence="3">
    <location>
        <begin position="11"/>
        <end position="71"/>
    </location>
</feature>
<gene>
    <name evidence="4" type="ORF">LRS13_25240</name>
</gene>
<evidence type="ECO:0000256" key="1">
    <source>
        <dbReference type="ARBA" id="ARBA00023125"/>
    </source>
</evidence>
<organism evidence="4 5">
    <name type="scientific">Svornostia abyssi</name>
    <dbReference type="NCBI Taxonomy" id="2898438"/>
    <lineage>
        <taxon>Bacteria</taxon>
        <taxon>Bacillati</taxon>
        <taxon>Actinomycetota</taxon>
        <taxon>Thermoleophilia</taxon>
        <taxon>Solirubrobacterales</taxon>
        <taxon>Baekduiaceae</taxon>
        <taxon>Svornostia</taxon>
    </lineage>
</organism>
<evidence type="ECO:0000256" key="2">
    <source>
        <dbReference type="PROSITE-ProRule" id="PRU00335"/>
    </source>
</evidence>
<dbReference type="InterPro" id="IPR050109">
    <property type="entry name" value="HTH-type_TetR-like_transc_reg"/>
</dbReference>
<dbReference type="InterPro" id="IPR001647">
    <property type="entry name" value="HTH_TetR"/>
</dbReference>
<dbReference type="PANTHER" id="PTHR30055:SF184">
    <property type="entry name" value="HTH-TYPE TRANSCRIPTIONAL REGULATOR ETHR"/>
    <property type="match status" value="1"/>
</dbReference>
<dbReference type="SUPFAM" id="SSF46689">
    <property type="entry name" value="Homeodomain-like"/>
    <property type="match status" value="1"/>
</dbReference>
<dbReference type="Proteomes" id="UP001058860">
    <property type="component" value="Chromosome"/>
</dbReference>
<dbReference type="Gene3D" id="1.10.10.60">
    <property type="entry name" value="Homeodomain-like"/>
    <property type="match status" value="1"/>
</dbReference>
<evidence type="ECO:0000313" key="5">
    <source>
        <dbReference type="Proteomes" id="UP001058860"/>
    </source>
</evidence>
<evidence type="ECO:0000259" key="3">
    <source>
        <dbReference type="PROSITE" id="PS50977"/>
    </source>
</evidence>
<dbReference type="SUPFAM" id="SSF48498">
    <property type="entry name" value="Tetracyclin repressor-like, C-terminal domain"/>
    <property type="match status" value="1"/>
</dbReference>
<dbReference type="Pfam" id="PF21313">
    <property type="entry name" value="EthR_C"/>
    <property type="match status" value="1"/>
</dbReference>
<keyword evidence="5" id="KW-1185">Reference proteome</keyword>
<dbReference type="InterPro" id="IPR036271">
    <property type="entry name" value="Tet_transcr_reg_TetR-rel_C_sf"/>
</dbReference>
<feature type="DNA-binding region" description="H-T-H motif" evidence="2">
    <location>
        <begin position="34"/>
        <end position="53"/>
    </location>
</feature>
<name>A0ABY5PGV5_9ACTN</name>
<dbReference type="Pfam" id="PF00440">
    <property type="entry name" value="TetR_N"/>
    <property type="match status" value="1"/>
</dbReference>
<sequence>MSTRAPRVPADEAKQRIVAAASTLLADRPFRELTVEDVMAETGLKRTVFYRHFTGLPDVVLFLLDDIAASLTEAGDPNEPGFLRAVLSRVVDIAQRNGGLLRAVYDAAAVDADVERRLDEATQWSIDATAALFQAGIDAGRTPPLDARAVSHALTHMNFAVLVDAFGRRDAGDDLADPERVLEALMTVWERVIVTQPG</sequence>
<dbReference type="PANTHER" id="PTHR30055">
    <property type="entry name" value="HTH-TYPE TRANSCRIPTIONAL REGULATOR RUTR"/>
    <property type="match status" value="1"/>
</dbReference>